<accession>A0A0P0ESB8</accession>
<dbReference type="EMBL" id="WCRS01000022">
    <property type="protein sequence ID" value="KAB4469621.1"/>
    <property type="molecule type" value="Genomic_DNA"/>
</dbReference>
<dbReference type="Proteomes" id="UP001162960">
    <property type="component" value="Chromosome"/>
</dbReference>
<dbReference type="EMBL" id="WCRY01000029">
    <property type="protein sequence ID" value="KAB4474954.1"/>
    <property type="molecule type" value="Genomic_DNA"/>
</dbReference>
<proteinExistence type="predicted"/>
<evidence type="ECO:0000313" key="2">
    <source>
        <dbReference type="EMBL" id="KAB4474954.1"/>
    </source>
</evidence>
<dbReference type="RefSeq" id="WP_022471605.1">
    <property type="nucleotide sequence ID" value="NZ_CAXSNJ010000017.1"/>
</dbReference>
<dbReference type="Proteomes" id="UP000488521">
    <property type="component" value="Unassembled WGS sequence"/>
</dbReference>
<organism evidence="1 5">
    <name type="scientific">Bacteroides thetaiotaomicron</name>
    <dbReference type="NCBI Taxonomy" id="818"/>
    <lineage>
        <taxon>Bacteria</taxon>
        <taxon>Pseudomonadati</taxon>
        <taxon>Bacteroidota</taxon>
        <taxon>Bacteroidia</taxon>
        <taxon>Bacteroidales</taxon>
        <taxon>Bacteroidaceae</taxon>
        <taxon>Bacteroides</taxon>
    </lineage>
</organism>
<dbReference type="EMBL" id="CP083685">
    <property type="protein sequence ID" value="UYU91456.1"/>
    <property type="molecule type" value="Genomic_DNA"/>
</dbReference>
<dbReference type="AlphaFoldDB" id="A0A0P0ESB8"/>
<reference evidence="4 5" key="1">
    <citation type="journal article" date="2019" name="Nat. Med.">
        <title>A library of human gut bacterial isolates paired with longitudinal multiomics data enables mechanistic microbiome research.</title>
        <authorList>
            <person name="Poyet M."/>
            <person name="Groussin M."/>
            <person name="Gibbons S.M."/>
            <person name="Avila-Pacheco J."/>
            <person name="Jiang X."/>
            <person name="Kearney S.M."/>
            <person name="Perrotta A.R."/>
            <person name="Berdy B."/>
            <person name="Zhao S."/>
            <person name="Lieberman T.D."/>
            <person name="Swanson P.K."/>
            <person name="Smith M."/>
            <person name="Roesemann S."/>
            <person name="Alexander J.E."/>
            <person name="Rich S.A."/>
            <person name="Livny J."/>
            <person name="Vlamakis H."/>
            <person name="Clish C."/>
            <person name="Bullock K."/>
            <person name="Deik A."/>
            <person name="Scott J."/>
            <person name="Pierce K.A."/>
            <person name="Xavier R.J."/>
            <person name="Alm E.J."/>
        </authorList>
    </citation>
    <scope>NUCLEOTIDE SEQUENCE [LARGE SCALE GENOMIC DNA]</scope>
    <source>
        <strain evidence="1 5">BIOML-A156</strain>
        <strain evidence="2 4">BIOML-A162</strain>
    </source>
</reference>
<evidence type="ECO:0000313" key="3">
    <source>
        <dbReference type="EMBL" id="UYU91456.1"/>
    </source>
</evidence>
<reference evidence="3" key="2">
    <citation type="submission" date="2021-06" db="EMBL/GenBank/DDBJ databases">
        <title>Interrogation of the integrated mobile genetic elements in gut-associated Bacteroides with a consensus prediction approach.</title>
        <authorList>
            <person name="Campbell D.E."/>
            <person name="Leigh J.R."/>
            <person name="Kim T."/>
            <person name="England W."/>
            <person name="Whitaker R.J."/>
            <person name="Degnan P.H."/>
        </authorList>
    </citation>
    <scope>NUCLEOTIDE SEQUENCE</scope>
    <source>
        <strain evidence="3">VPI-3443</strain>
    </source>
</reference>
<gene>
    <name evidence="1" type="ORF">GAN59_21570</name>
    <name evidence="2" type="ORF">GAN91_22715</name>
    <name evidence="3" type="ORF">KQP74_02140</name>
</gene>
<dbReference type="Proteomes" id="UP000436858">
    <property type="component" value="Unassembled WGS sequence"/>
</dbReference>
<sequence length="108" mass="11822">MKTLELRDKPLFQATLGDLIEALNEGFANEGKDGRANTNPSSEKRYVYGLFGISKLFGCSQATAQRIKSSGVIDAAISQNGKIIVVDADLALDLLRVSNKKWGRKYSK</sequence>
<protein>
    <submittedName>
        <fullName evidence="1">DUF3853 family protein</fullName>
    </submittedName>
</protein>
<name>A0A0P0ESB8_BACT4</name>
<dbReference type="Pfam" id="PF12964">
    <property type="entry name" value="DUF3853"/>
    <property type="match status" value="1"/>
</dbReference>
<evidence type="ECO:0000313" key="5">
    <source>
        <dbReference type="Proteomes" id="UP000488521"/>
    </source>
</evidence>
<evidence type="ECO:0000313" key="4">
    <source>
        <dbReference type="Proteomes" id="UP000436858"/>
    </source>
</evidence>
<evidence type="ECO:0000313" key="1">
    <source>
        <dbReference type="EMBL" id="KAB4469621.1"/>
    </source>
</evidence>
<dbReference type="KEGG" id="btho:Btheta7330_01366"/>
<dbReference type="InterPro" id="IPR024363">
    <property type="entry name" value="DUF3853"/>
</dbReference>